<sequence>MIDWTRIAQLQQEVGADDFAEVVELFLGEAEEVSQRLAETAEPARLAADLHFLKGSALTLGFTALAELCRDAEEQVAQNRQGKVLTAIRSCHSASRQAFLAGYRTGSRGRRSVLPKGRTEPRSHHW</sequence>
<accession>A0ABW5TZH4</accession>
<evidence type="ECO:0000313" key="4">
    <source>
        <dbReference type="EMBL" id="MFD2738390.1"/>
    </source>
</evidence>
<dbReference type="SUPFAM" id="SSF47226">
    <property type="entry name" value="Histidine-containing phosphotransfer domain, HPT domain"/>
    <property type="match status" value="1"/>
</dbReference>
<proteinExistence type="predicted"/>
<dbReference type="InterPro" id="IPR008207">
    <property type="entry name" value="Sig_transdc_His_kin_Hpt_dom"/>
</dbReference>
<feature type="domain" description="HPt" evidence="3">
    <location>
        <begin position="11"/>
        <end position="102"/>
    </location>
</feature>
<protein>
    <submittedName>
        <fullName evidence="4">Hpt domain-containing protein</fullName>
    </submittedName>
</protein>
<gene>
    <name evidence="4" type="ORF">ACFSUD_02295</name>
</gene>
<dbReference type="PROSITE" id="PS50894">
    <property type="entry name" value="HPT"/>
    <property type="match status" value="1"/>
</dbReference>
<evidence type="ECO:0000256" key="2">
    <source>
        <dbReference type="PROSITE-ProRule" id="PRU00110"/>
    </source>
</evidence>
<feature type="modified residue" description="Phosphohistidine" evidence="2">
    <location>
        <position position="51"/>
    </location>
</feature>
<keyword evidence="1" id="KW-0902">Two-component regulatory system</keyword>
<keyword evidence="2" id="KW-0597">Phosphoprotein</keyword>
<dbReference type="InterPro" id="IPR036641">
    <property type="entry name" value="HPT_dom_sf"/>
</dbReference>
<keyword evidence="5" id="KW-1185">Reference proteome</keyword>
<evidence type="ECO:0000259" key="3">
    <source>
        <dbReference type="PROSITE" id="PS50894"/>
    </source>
</evidence>
<dbReference type="EMBL" id="JBHUMP010000001">
    <property type="protein sequence ID" value="MFD2738390.1"/>
    <property type="molecule type" value="Genomic_DNA"/>
</dbReference>
<dbReference type="RefSeq" id="WP_386371063.1">
    <property type="nucleotide sequence ID" value="NZ_JBHUMP010000001.1"/>
</dbReference>
<reference evidence="5" key="1">
    <citation type="journal article" date="2019" name="Int. J. Syst. Evol. Microbiol.">
        <title>The Global Catalogue of Microorganisms (GCM) 10K type strain sequencing project: providing services to taxonomists for standard genome sequencing and annotation.</title>
        <authorList>
            <consortium name="The Broad Institute Genomics Platform"/>
            <consortium name="The Broad Institute Genome Sequencing Center for Infectious Disease"/>
            <person name="Wu L."/>
            <person name="Ma J."/>
        </authorList>
    </citation>
    <scope>NUCLEOTIDE SEQUENCE [LARGE SCALE GENOMIC DNA]</scope>
    <source>
        <strain evidence="5">TISTR 2562</strain>
    </source>
</reference>
<dbReference type="CDD" id="cd00088">
    <property type="entry name" value="HPT"/>
    <property type="match status" value="1"/>
</dbReference>
<name>A0ABW5TZH4_9RHOB</name>
<comment type="caution">
    <text evidence="4">The sequence shown here is derived from an EMBL/GenBank/DDBJ whole genome shotgun (WGS) entry which is preliminary data.</text>
</comment>
<dbReference type="Proteomes" id="UP001597474">
    <property type="component" value="Unassembled WGS sequence"/>
</dbReference>
<organism evidence="4 5">
    <name type="scientific">Sulfitobacter aestuarii</name>
    <dbReference type="NCBI Taxonomy" id="2161676"/>
    <lineage>
        <taxon>Bacteria</taxon>
        <taxon>Pseudomonadati</taxon>
        <taxon>Pseudomonadota</taxon>
        <taxon>Alphaproteobacteria</taxon>
        <taxon>Rhodobacterales</taxon>
        <taxon>Roseobacteraceae</taxon>
        <taxon>Sulfitobacter</taxon>
    </lineage>
</organism>
<dbReference type="Gene3D" id="1.20.120.160">
    <property type="entry name" value="HPT domain"/>
    <property type="match status" value="1"/>
</dbReference>
<evidence type="ECO:0000313" key="5">
    <source>
        <dbReference type="Proteomes" id="UP001597474"/>
    </source>
</evidence>
<dbReference type="Pfam" id="PF01627">
    <property type="entry name" value="Hpt"/>
    <property type="match status" value="1"/>
</dbReference>
<evidence type="ECO:0000256" key="1">
    <source>
        <dbReference type="ARBA" id="ARBA00023012"/>
    </source>
</evidence>